<protein>
    <submittedName>
        <fullName evidence="1">Uncharacterized protein</fullName>
    </submittedName>
</protein>
<gene>
    <name evidence="1" type="ORF">QFC21_000338</name>
</gene>
<evidence type="ECO:0000313" key="2">
    <source>
        <dbReference type="Proteomes" id="UP001227268"/>
    </source>
</evidence>
<reference evidence="1" key="1">
    <citation type="submission" date="2023-04" db="EMBL/GenBank/DDBJ databases">
        <title>Draft Genome sequencing of Naganishia species isolated from polar environments using Oxford Nanopore Technology.</title>
        <authorList>
            <person name="Leo P."/>
            <person name="Venkateswaran K."/>
        </authorList>
    </citation>
    <scope>NUCLEOTIDE SEQUENCE</scope>
    <source>
        <strain evidence="1">MNA-CCFEE 5423</strain>
    </source>
</reference>
<dbReference type="Proteomes" id="UP001227268">
    <property type="component" value="Unassembled WGS sequence"/>
</dbReference>
<organism evidence="1 2">
    <name type="scientific">Naganishia friedmannii</name>
    <dbReference type="NCBI Taxonomy" id="89922"/>
    <lineage>
        <taxon>Eukaryota</taxon>
        <taxon>Fungi</taxon>
        <taxon>Dikarya</taxon>
        <taxon>Basidiomycota</taxon>
        <taxon>Agaricomycotina</taxon>
        <taxon>Tremellomycetes</taxon>
        <taxon>Filobasidiales</taxon>
        <taxon>Filobasidiaceae</taxon>
        <taxon>Naganishia</taxon>
    </lineage>
</organism>
<sequence length="848" mass="94111">MSEPKERNVVESEDGSDAGDAGAQGGTTRKPKTTIAEAHCVYPEKPRQRGPVAGYAKEVEKRLAWLEGFIVFVDQKISQTESMPPEVPARLNLRHFTQAYIDHSIDRDPEEWASLRDRFQQYFGDLTHAAREGSESLKASRGRKRSYSQIIDRPHSLQFTGDFGYNIVSVGVETPKRHDTPTHYNTSKSGERDSAPTNGAISTVNLNMQPSALSSSAVDAVQDKIVPQVADFHPQDLLALSQPYYHPSARLSSNSFGPAISSVGTSSHPGDSTISPHGLEHTLGGNSMPWVNLQPTQTANTPLFSDFRDGLASGSARRESQFLEQTPFNPDASTFSTSISRQAFDLDYSSNLRRELDIDDVLRIGENSVDSLQIQLPPPELQSYLIGLYLDHTETQLPLGEIWAGEARNFLLTSSLRRRSDIETVHVIMILVMRDMGCAQYFQAWLWLGIAVRISQDIGLYVSASQASSGPEDDVLRKTWTALGLLDVMLSLQLNRPTAVDFSVYGLRKTDVSRTTRDTHSTIDEAILQLCGYLSDIRKMYASSILDVSLLSEIRDGLQHWKRKIPSEFQLHFDEEQSPLVVTMHMIYHVAMVLLHRPFQNSTGVDTVRPIASATAAFKMLLDSIRLPILGDTLLHFSPILIYPCYTVGIALITSERRSNRMEQSMSSSASLTRQASLSACLETLETMSSTWPLARRCHMILRRLSVDDIHNTGAIADPGNLASRSQQQQQNLPNAADDLSAFALLGGSLPTIGYNGNSEQDDLLTLLMTNDWSVDNATRSGEAEMHDGQADVWALGPQQVGPDISNSMHINDYEWMMATLQINVEQLAERPAVQDERDRAHLIQGYP</sequence>
<evidence type="ECO:0000313" key="1">
    <source>
        <dbReference type="EMBL" id="KAJ9109012.1"/>
    </source>
</evidence>
<keyword evidence="2" id="KW-1185">Reference proteome</keyword>
<comment type="caution">
    <text evidence="1">The sequence shown here is derived from an EMBL/GenBank/DDBJ whole genome shotgun (WGS) entry which is preliminary data.</text>
</comment>
<name>A0ACC2WBI2_9TREE</name>
<proteinExistence type="predicted"/>
<dbReference type="EMBL" id="JASBWT010000001">
    <property type="protein sequence ID" value="KAJ9109012.1"/>
    <property type="molecule type" value="Genomic_DNA"/>
</dbReference>
<accession>A0ACC2WBI2</accession>